<dbReference type="SUPFAM" id="SSF56935">
    <property type="entry name" value="Porins"/>
    <property type="match status" value="1"/>
</dbReference>
<feature type="chain" id="PRO_5041249553" evidence="8">
    <location>
        <begin position="41"/>
        <end position="1124"/>
    </location>
</feature>
<evidence type="ECO:0000259" key="9">
    <source>
        <dbReference type="Pfam" id="PF07660"/>
    </source>
</evidence>
<reference evidence="11" key="1">
    <citation type="submission" date="2022-01" db="EMBL/GenBank/DDBJ databases">
        <title>Novel bile acid biosynthetic pathways are enriched in the microbiome of centenarians.</title>
        <authorList>
            <person name="Sato Y."/>
            <person name="Atarashi K."/>
            <person name="Plichta R.D."/>
            <person name="Arai Y."/>
            <person name="Sasajima S."/>
            <person name="Kearney M.S."/>
            <person name="Suda W."/>
            <person name="Takeshita K."/>
            <person name="Sasaki T."/>
            <person name="Okamoto S."/>
            <person name="Skelly N.A."/>
            <person name="Okamura Y."/>
            <person name="Vlamakis H."/>
            <person name="Li Y."/>
            <person name="Tanoue T."/>
            <person name="Takei H."/>
            <person name="Nittono H."/>
            <person name="Narushima S."/>
            <person name="Irie J."/>
            <person name="Itoh H."/>
            <person name="Moriya K."/>
            <person name="Sugiura Y."/>
            <person name="Suematsu M."/>
            <person name="Moritoki N."/>
            <person name="Shibata S."/>
            <person name="Littman R.D."/>
            <person name="Fischbach A.M."/>
            <person name="Uwamino Y."/>
            <person name="Inoue T."/>
            <person name="Honda A."/>
            <person name="Hattori M."/>
            <person name="Murai T."/>
            <person name="Xavier J.R."/>
            <person name="Hirose N."/>
            <person name="Honda K."/>
        </authorList>
    </citation>
    <scope>NUCLEOTIDE SEQUENCE</scope>
    <source>
        <strain evidence="11">CE91-St3</strain>
    </source>
</reference>
<keyword evidence="4 7" id="KW-0812">Transmembrane</keyword>
<evidence type="ECO:0000256" key="7">
    <source>
        <dbReference type="PROSITE-ProRule" id="PRU01360"/>
    </source>
</evidence>
<dbReference type="InterPro" id="IPR039426">
    <property type="entry name" value="TonB-dep_rcpt-like"/>
</dbReference>
<dbReference type="InterPro" id="IPR023996">
    <property type="entry name" value="TonB-dep_OMP_SusC/RagA"/>
</dbReference>
<dbReference type="RefSeq" id="WP_221728894.1">
    <property type="nucleotide sequence ID" value="NZ_BQNZ01000003.1"/>
</dbReference>
<dbReference type="Pfam" id="PF13715">
    <property type="entry name" value="CarbopepD_reg_2"/>
    <property type="match status" value="1"/>
</dbReference>
<proteinExistence type="inferred from homology"/>
<evidence type="ECO:0000256" key="3">
    <source>
        <dbReference type="ARBA" id="ARBA00022452"/>
    </source>
</evidence>
<dbReference type="InterPro" id="IPR036942">
    <property type="entry name" value="Beta-barrel_TonB_sf"/>
</dbReference>
<evidence type="ECO:0000256" key="6">
    <source>
        <dbReference type="ARBA" id="ARBA00023237"/>
    </source>
</evidence>
<evidence type="ECO:0000256" key="2">
    <source>
        <dbReference type="ARBA" id="ARBA00022448"/>
    </source>
</evidence>
<feature type="domain" description="TonB-dependent receptor plug" evidence="10">
    <location>
        <begin position="229"/>
        <end position="326"/>
    </location>
</feature>
<dbReference type="EMBL" id="BQNZ01000003">
    <property type="protein sequence ID" value="GKH73264.1"/>
    <property type="molecule type" value="Genomic_DNA"/>
</dbReference>
<sequence length="1124" mass="125909">MKKYFLPGSFVEKDSGMNRIRRVMKLTTCSLLLCSCFAFAGSINSQNAKVSLNKSQVQLGTVLTEIEHQTDYLFVSNRDVNLEQRVSVQVNDCPVNEALLEILEGTGLTFKVEGINIILSEMNSAPKSVAPQQERKVSGKIVDVKGEPIIGANIIEKGTTNGIISDVDGNFTLSVVQGATLVVSYIGYASQEFKIGNKTAFQIVLREDSETLSEVVVTALGIKREEKALGYSVQKMSGDEMPTAKSIDITTSLTGKIAGLNIQNNTEFDQNATISLRGATPLLIVDGIPYANLSINEIAADDIESIDVLKGATASALYGSRGASGAIMITTKKGSEKEGLNININSNTMFFSGYLAFPETQHSYSAGTGGKYNNNSVWGDKLDIGRTAVQWDPKTYEYREMELTSKGKDNFKNFLQFSLVTNNNISVTQKGKYGSFRASATQVYHKGEYPNQKLNKMTFSVGGEMKWKKFSMDATAAYNKRVSSNTIGTGYSSSYIYNMVIWGGTEYDIRDYRDYWIKGKENEMQNWYDKSWYDNPWFKAYEQINSYDTDVFNASVNTSYEITPWLKAMGRAGADVYNKREESRNAISANGAWDKKGYYSIYKNTNFSVNADAMLMADKTWGKFNVNGLLGGNIFYRHDDDMLSKTQGGLSIPGYYSLNASSNPVSAASSLKQKRVNSLYGKASVSWNSTYYLDVTGRNDWSSTLRSDERSYFYPSVAGSIILSEIISLPSWWNFLKIRGSWTTTKQDADIYANNNVYGISTNVWDGLSTASVSETLIGGIVRPQKSETWEAGLAQTFFQKRLNVDLAYYHKLESDFIINGGVSESTGYKSIQTNSKEQRLRTGVELVVGGTPLQTKDFSWHILTNWSHDKYTYHKLDPDYSTKRPWIKEGADWDWIAIYDWERDPDGNIVHNGGIPVRQTFQKKVGKYVPDLVWGITNTFRYKNWTLSFTFDGRVGGISYSKTHQMLWNSGTHVDSDNQYRYDEVVNGNISYVGQGVKVVSGAVKRDPDGNVLEDTRVFAPNDIVVSYESYITKYHDSHASPSWQNMLSQTFFKLRNLSLTYDIPQSVCKKIGMKNASVSFTGQNLLLWAKEFKYADPERGGETEELNSPSQRYMGFNIKVDF</sequence>
<keyword evidence="3 7" id="KW-1134">Transmembrane beta strand</keyword>
<comment type="caution">
    <text evidence="11">The sequence shown here is derived from an EMBL/GenBank/DDBJ whole genome shotgun (WGS) entry which is preliminary data.</text>
</comment>
<dbReference type="SUPFAM" id="SSF49464">
    <property type="entry name" value="Carboxypeptidase regulatory domain-like"/>
    <property type="match status" value="1"/>
</dbReference>
<dbReference type="InterPro" id="IPR008969">
    <property type="entry name" value="CarboxyPept-like_regulatory"/>
</dbReference>
<dbReference type="InterPro" id="IPR012910">
    <property type="entry name" value="Plug_dom"/>
</dbReference>
<dbReference type="NCBIfam" id="TIGR04057">
    <property type="entry name" value="SusC_RagA_signa"/>
    <property type="match status" value="1"/>
</dbReference>
<dbReference type="Proteomes" id="UP001055114">
    <property type="component" value="Unassembled WGS sequence"/>
</dbReference>
<organism evidence="11 12">
    <name type="scientific">Parabacteroides merdae</name>
    <dbReference type="NCBI Taxonomy" id="46503"/>
    <lineage>
        <taxon>Bacteria</taxon>
        <taxon>Pseudomonadati</taxon>
        <taxon>Bacteroidota</taxon>
        <taxon>Bacteroidia</taxon>
        <taxon>Bacteroidales</taxon>
        <taxon>Tannerellaceae</taxon>
        <taxon>Parabacteroides</taxon>
    </lineage>
</organism>
<gene>
    <name evidence="11" type="ORF">CE91St3_31270</name>
</gene>
<comment type="similarity">
    <text evidence="7">Belongs to the TonB-dependent receptor family.</text>
</comment>
<dbReference type="InterPro" id="IPR037066">
    <property type="entry name" value="Plug_dom_sf"/>
</dbReference>
<dbReference type="FunFam" id="2.60.40.1120:FF:000003">
    <property type="entry name" value="Outer membrane protein Omp121"/>
    <property type="match status" value="1"/>
</dbReference>
<dbReference type="Gene3D" id="2.60.40.1120">
    <property type="entry name" value="Carboxypeptidase-like, regulatory domain"/>
    <property type="match status" value="1"/>
</dbReference>
<dbReference type="GO" id="GO:0009279">
    <property type="term" value="C:cell outer membrane"/>
    <property type="evidence" value="ECO:0007669"/>
    <property type="project" value="UniProtKB-SubCell"/>
</dbReference>
<evidence type="ECO:0000256" key="8">
    <source>
        <dbReference type="SAM" id="SignalP"/>
    </source>
</evidence>
<keyword evidence="2 7" id="KW-0813">Transport</keyword>
<feature type="domain" description="Secretin/TonB short N-terminal" evidence="9">
    <location>
        <begin position="74"/>
        <end position="119"/>
    </location>
</feature>
<evidence type="ECO:0000256" key="1">
    <source>
        <dbReference type="ARBA" id="ARBA00004571"/>
    </source>
</evidence>
<dbReference type="Gene3D" id="2.170.130.10">
    <property type="entry name" value="TonB-dependent receptor, plug domain"/>
    <property type="match status" value="1"/>
</dbReference>
<dbReference type="InterPro" id="IPR023997">
    <property type="entry name" value="TonB-dep_OMP_SusC/RagA_CS"/>
</dbReference>
<keyword evidence="8" id="KW-0732">Signal</keyword>
<protein>
    <submittedName>
        <fullName evidence="11">SusC/RagA family TonB-linked outer membrane protein</fullName>
    </submittedName>
</protein>
<evidence type="ECO:0000313" key="12">
    <source>
        <dbReference type="Proteomes" id="UP001055114"/>
    </source>
</evidence>
<keyword evidence="6 7" id="KW-0998">Cell outer membrane</keyword>
<name>A0AA37NZL3_9BACT</name>
<keyword evidence="5 7" id="KW-0472">Membrane</keyword>
<feature type="signal peptide" evidence="8">
    <location>
        <begin position="1"/>
        <end position="40"/>
    </location>
</feature>
<dbReference type="Pfam" id="PF07715">
    <property type="entry name" value="Plug"/>
    <property type="match status" value="1"/>
</dbReference>
<dbReference type="NCBIfam" id="TIGR04056">
    <property type="entry name" value="OMP_RagA_SusC"/>
    <property type="match status" value="1"/>
</dbReference>
<comment type="subcellular location">
    <subcellularLocation>
        <location evidence="1 7">Cell outer membrane</location>
        <topology evidence="1 7">Multi-pass membrane protein</topology>
    </subcellularLocation>
</comment>
<dbReference type="AlphaFoldDB" id="A0AA37NZL3"/>
<dbReference type="InterPro" id="IPR011662">
    <property type="entry name" value="Secretin/TonB_short_N"/>
</dbReference>
<accession>A0AA37NZL3</accession>
<dbReference type="PROSITE" id="PS52016">
    <property type="entry name" value="TONB_DEPENDENT_REC_3"/>
    <property type="match status" value="1"/>
</dbReference>
<dbReference type="Pfam" id="PF07660">
    <property type="entry name" value="STN"/>
    <property type="match status" value="1"/>
</dbReference>
<evidence type="ECO:0000256" key="5">
    <source>
        <dbReference type="ARBA" id="ARBA00023136"/>
    </source>
</evidence>
<evidence type="ECO:0000313" key="11">
    <source>
        <dbReference type="EMBL" id="GKH73264.1"/>
    </source>
</evidence>
<dbReference type="Gene3D" id="2.40.170.20">
    <property type="entry name" value="TonB-dependent receptor, beta-barrel domain"/>
    <property type="match status" value="1"/>
</dbReference>
<evidence type="ECO:0000256" key="4">
    <source>
        <dbReference type="ARBA" id="ARBA00022692"/>
    </source>
</evidence>
<evidence type="ECO:0000259" key="10">
    <source>
        <dbReference type="Pfam" id="PF07715"/>
    </source>
</evidence>